<organism evidence="1 2">
    <name type="scientific">Zingiber officinale</name>
    <name type="common">Ginger</name>
    <name type="synonym">Amomum zingiber</name>
    <dbReference type="NCBI Taxonomy" id="94328"/>
    <lineage>
        <taxon>Eukaryota</taxon>
        <taxon>Viridiplantae</taxon>
        <taxon>Streptophyta</taxon>
        <taxon>Embryophyta</taxon>
        <taxon>Tracheophyta</taxon>
        <taxon>Spermatophyta</taxon>
        <taxon>Magnoliopsida</taxon>
        <taxon>Liliopsida</taxon>
        <taxon>Zingiberales</taxon>
        <taxon>Zingiberaceae</taxon>
        <taxon>Zingiber</taxon>
    </lineage>
</organism>
<evidence type="ECO:0008006" key="3">
    <source>
        <dbReference type="Google" id="ProtNLM"/>
    </source>
</evidence>
<dbReference type="InterPro" id="IPR044293">
    <property type="entry name" value="PRE"/>
</dbReference>
<sequence length="140" mass="15515">MGFCSSRAGNLHQLLLMARSPLVCSSGDTDFKTRLQIQPPPISPSLFLPFHKHILRQCRAREEGLPTRKSTSSSPRCSLFSRSLAAGARASSSKLLKETCSYIRSLQREVDDLSGRLAELMSTMDSDSPQAEIIRSIFRS</sequence>
<comment type="caution">
    <text evidence="1">The sequence shown here is derived from an EMBL/GenBank/DDBJ whole genome shotgun (WGS) entry which is preliminary data.</text>
</comment>
<dbReference type="GO" id="GO:0006355">
    <property type="term" value="P:regulation of DNA-templated transcription"/>
    <property type="evidence" value="ECO:0007669"/>
    <property type="project" value="InterPro"/>
</dbReference>
<keyword evidence="2" id="KW-1185">Reference proteome</keyword>
<accession>A0A8J5IFM8</accession>
<dbReference type="AlphaFoldDB" id="A0A8J5IFM8"/>
<dbReference type="GO" id="GO:0040008">
    <property type="term" value="P:regulation of growth"/>
    <property type="evidence" value="ECO:0007669"/>
    <property type="project" value="InterPro"/>
</dbReference>
<dbReference type="PANTHER" id="PTHR46446">
    <property type="entry name" value="TRANSCRIPTION FACTOR PRE"/>
    <property type="match status" value="1"/>
</dbReference>
<dbReference type="EMBL" id="JACMSC010000002">
    <property type="protein sequence ID" value="KAG6534585.1"/>
    <property type="molecule type" value="Genomic_DNA"/>
</dbReference>
<name>A0A8J5IFM8_ZINOF</name>
<reference evidence="1 2" key="1">
    <citation type="submission" date="2020-08" db="EMBL/GenBank/DDBJ databases">
        <title>Plant Genome Project.</title>
        <authorList>
            <person name="Zhang R.-G."/>
        </authorList>
    </citation>
    <scope>NUCLEOTIDE SEQUENCE [LARGE SCALE GENOMIC DNA]</scope>
    <source>
        <tissue evidence="1">Rhizome</tissue>
    </source>
</reference>
<evidence type="ECO:0000313" key="1">
    <source>
        <dbReference type="EMBL" id="KAG6534585.1"/>
    </source>
</evidence>
<dbReference type="PANTHER" id="PTHR46446:SF28">
    <property type="entry name" value="TRANSCRIPTION FACTOR PRE5"/>
    <property type="match status" value="1"/>
</dbReference>
<gene>
    <name evidence="1" type="ORF">ZIOFF_008488</name>
</gene>
<dbReference type="Proteomes" id="UP000734854">
    <property type="component" value="Unassembled WGS sequence"/>
</dbReference>
<proteinExistence type="predicted"/>
<dbReference type="GO" id="GO:0046983">
    <property type="term" value="F:protein dimerization activity"/>
    <property type="evidence" value="ECO:0007669"/>
    <property type="project" value="InterPro"/>
</dbReference>
<dbReference type="Pfam" id="PF23174">
    <property type="entry name" value="bHLH_ILI"/>
    <property type="match status" value="1"/>
</dbReference>
<protein>
    <recommendedName>
        <fullName evidence="3">BHLH domain-containing protein</fullName>
    </recommendedName>
</protein>
<evidence type="ECO:0000313" key="2">
    <source>
        <dbReference type="Proteomes" id="UP000734854"/>
    </source>
</evidence>